<protein>
    <submittedName>
        <fullName evidence="1">Uncharacterized protein</fullName>
    </submittedName>
</protein>
<sequence length="116" mass="12516">MVKRHVTISCEWSVVSNRAALVPARLGGTDETVHILCPKQNNTVCSLLITVLLADVMPCLITNALLALVITTIHNLNNQNAISKSGSTKAHISRAATHCSWNSSFVFSTITAPYDL</sequence>
<comment type="caution">
    <text evidence="1">The sequence shown here is derived from an EMBL/GenBank/DDBJ whole genome shotgun (WGS) entry which is preliminary data.</text>
</comment>
<dbReference type="AlphaFoldDB" id="A0A8S1B692"/>
<name>A0A8S1B692_ARCPL</name>
<evidence type="ECO:0000313" key="1">
    <source>
        <dbReference type="EMBL" id="CAB3252160.1"/>
    </source>
</evidence>
<evidence type="ECO:0000313" key="2">
    <source>
        <dbReference type="Proteomes" id="UP000494256"/>
    </source>
</evidence>
<accession>A0A8S1B692</accession>
<dbReference type="OrthoDB" id="445936at2759"/>
<reference evidence="1 2" key="1">
    <citation type="submission" date="2020-04" db="EMBL/GenBank/DDBJ databases">
        <authorList>
            <person name="Wallbank WR R."/>
            <person name="Pardo Diaz C."/>
            <person name="Kozak K."/>
            <person name="Martin S."/>
            <person name="Jiggins C."/>
            <person name="Moest M."/>
            <person name="Warren A I."/>
            <person name="Byers J.R.P. K."/>
            <person name="Montejo-Kovacevich G."/>
            <person name="Yen C E."/>
        </authorList>
    </citation>
    <scope>NUCLEOTIDE SEQUENCE [LARGE SCALE GENOMIC DNA]</scope>
</reference>
<gene>
    <name evidence="1" type="ORF">APLA_LOCUS13955</name>
</gene>
<dbReference type="EMBL" id="CADEBD010000364">
    <property type="protein sequence ID" value="CAB3252160.1"/>
    <property type="molecule type" value="Genomic_DNA"/>
</dbReference>
<dbReference type="Proteomes" id="UP000494256">
    <property type="component" value="Unassembled WGS sequence"/>
</dbReference>
<organism evidence="1 2">
    <name type="scientific">Arctia plantaginis</name>
    <name type="common">Wood tiger moth</name>
    <name type="synonym">Phalaena plantaginis</name>
    <dbReference type="NCBI Taxonomy" id="874455"/>
    <lineage>
        <taxon>Eukaryota</taxon>
        <taxon>Metazoa</taxon>
        <taxon>Ecdysozoa</taxon>
        <taxon>Arthropoda</taxon>
        <taxon>Hexapoda</taxon>
        <taxon>Insecta</taxon>
        <taxon>Pterygota</taxon>
        <taxon>Neoptera</taxon>
        <taxon>Endopterygota</taxon>
        <taxon>Lepidoptera</taxon>
        <taxon>Glossata</taxon>
        <taxon>Ditrysia</taxon>
        <taxon>Noctuoidea</taxon>
        <taxon>Erebidae</taxon>
        <taxon>Arctiinae</taxon>
        <taxon>Arctia</taxon>
    </lineage>
</organism>
<proteinExistence type="predicted"/>